<evidence type="ECO:0000313" key="10">
    <source>
        <dbReference type="Proteomes" id="UP000255517"/>
    </source>
</evidence>
<feature type="domain" description="RCK C-terminal" evidence="8">
    <location>
        <begin position="138"/>
        <end position="219"/>
    </location>
</feature>
<keyword evidence="3" id="KW-0633">Potassium transport</keyword>
<dbReference type="Gene3D" id="3.40.50.720">
    <property type="entry name" value="NAD(P)-binding Rossmann-like Domain"/>
    <property type="match status" value="2"/>
</dbReference>
<dbReference type="InterPro" id="IPR050721">
    <property type="entry name" value="Trk_Ktr_HKT_K-transport"/>
</dbReference>
<name>A0A379C6P0_9FIRM</name>
<reference evidence="9 10" key="1">
    <citation type="submission" date="2018-06" db="EMBL/GenBank/DDBJ databases">
        <authorList>
            <consortium name="Pathogen Informatics"/>
            <person name="Doyle S."/>
        </authorList>
    </citation>
    <scope>NUCLEOTIDE SEQUENCE [LARGE SCALE GENOMIC DNA]</scope>
    <source>
        <strain evidence="9 10">NCTC13149</strain>
    </source>
</reference>
<dbReference type="Gene3D" id="3.30.70.1450">
    <property type="entry name" value="Regulator of K+ conductance, C-terminal domain"/>
    <property type="match status" value="2"/>
</dbReference>
<evidence type="ECO:0000259" key="8">
    <source>
        <dbReference type="PROSITE" id="PS51202"/>
    </source>
</evidence>
<dbReference type="RefSeq" id="WP_019034125.1">
    <property type="nucleotide sequence ID" value="NZ_UGSZ01000001.1"/>
</dbReference>
<proteinExistence type="predicted"/>
<evidence type="ECO:0000256" key="2">
    <source>
        <dbReference type="ARBA" id="ARBA00022448"/>
    </source>
</evidence>
<dbReference type="PROSITE" id="PS51201">
    <property type="entry name" value="RCK_N"/>
    <property type="match status" value="1"/>
</dbReference>
<dbReference type="SUPFAM" id="SSF51735">
    <property type="entry name" value="NAD(P)-binding Rossmann-fold domains"/>
    <property type="match status" value="2"/>
</dbReference>
<keyword evidence="2" id="KW-0813">Transport</keyword>
<dbReference type="GO" id="GO:0005886">
    <property type="term" value="C:plasma membrane"/>
    <property type="evidence" value="ECO:0007669"/>
    <property type="project" value="InterPro"/>
</dbReference>
<dbReference type="Proteomes" id="UP000255517">
    <property type="component" value="Unassembled WGS sequence"/>
</dbReference>
<dbReference type="PANTHER" id="PTHR43833:SF5">
    <property type="entry name" value="TRK SYSTEM POTASSIUM UPTAKE PROTEIN TRKA"/>
    <property type="match status" value="1"/>
</dbReference>
<feature type="domain" description="RCK N-terminal" evidence="7">
    <location>
        <begin position="1"/>
        <end position="119"/>
    </location>
</feature>
<evidence type="ECO:0000313" key="9">
    <source>
        <dbReference type="EMBL" id="SUB57930.1"/>
    </source>
</evidence>
<dbReference type="STRING" id="1122949.GCA_000378725_00034"/>
<dbReference type="PRINTS" id="PR00335">
    <property type="entry name" value="KUPTAKETRKA"/>
</dbReference>
<dbReference type="InterPro" id="IPR036291">
    <property type="entry name" value="NAD(P)-bd_dom_sf"/>
</dbReference>
<evidence type="ECO:0000256" key="1">
    <source>
        <dbReference type="ARBA" id="ARBA00017378"/>
    </source>
</evidence>
<dbReference type="InterPro" id="IPR006036">
    <property type="entry name" value="K_uptake_TrkA"/>
</dbReference>
<dbReference type="InterPro" id="IPR003148">
    <property type="entry name" value="RCK_N"/>
</dbReference>
<sequence>MKILIIGAGRVGSELVDVLSYEDAEILVIDKDSGNLPSLKKSNVSYINKDILDGDILNEIDFSSFEYVLAVTNKDRTNILIASLTKNLSTKTIIRLNIVDSLDEIEYLKKSLNIYEIVNPEYEVGKFIKNIIGNSSYYTADYFGKGKIEVAGHLVDTDGEFDNIALKDIGSLATILVVAILRDGKFFTPNGQTILQKGDYLYLMGLSKDISNFKMEHFLIKSTRKSRDVTIIGGNLITNTMISEIEDINLKIIEEDSKKVRLFRDKIPKAFVVNRPYRDENLLNEENIREDSIFISMTDNDELNIVLGLMAKSLRIERTIISLNTNIYSKILDPLNMYSHVEPFTVMANEIVNKVSQGSKISVNFMFAGKAQVFEISTSEKFPHINKKIKEMNIPKGIIIGGIIRSDGLAIIPRGETIIEKNDKLVVFCTDDKKEELKNFIDTKKKNYLSSLFK</sequence>
<dbReference type="Pfam" id="PF02254">
    <property type="entry name" value="TrkA_N"/>
    <property type="match status" value="2"/>
</dbReference>
<accession>A0A379C6P0</accession>
<dbReference type="Pfam" id="PF02080">
    <property type="entry name" value="TrkA_C"/>
    <property type="match status" value="2"/>
</dbReference>
<dbReference type="SUPFAM" id="SSF116726">
    <property type="entry name" value="TrkA C-terminal domain-like"/>
    <property type="match status" value="2"/>
</dbReference>
<protein>
    <recommendedName>
        <fullName evidence="1">Trk system potassium uptake protein TrkA</fullName>
    </recommendedName>
</protein>
<evidence type="ECO:0000256" key="4">
    <source>
        <dbReference type="ARBA" id="ARBA00022958"/>
    </source>
</evidence>
<evidence type="ECO:0000256" key="5">
    <source>
        <dbReference type="ARBA" id="ARBA00023027"/>
    </source>
</evidence>
<dbReference type="EMBL" id="UGSZ01000001">
    <property type="protein sequence ID" value="SUB57930.1"/>
    <property type="molecule type" value="Genomic_DNA"/>
</dbReference>
<evidence type="ECO:0000256" key="3">
    <source>
        <dbReference type="ARBA" id="ARBA00022538"/>
    </source>
</evidence>
<keyword evidence="6" id="KW-0406">Ion transport</keyword>
<dbReference type="OrthoDB" id="9775180at2"/>
<dbReference type="PROSITE" id="PS51202">
    <property type="entry name" value="RCK_C"/>
    <property type="match status" value="2"/>
</dbReference>
<keyword evidence="5" id="KW-0520">NAD</keyword>
<gene>
    <name evidence="9" type="primary">trkA_1</name>
    <name evidence="9" type="ORF">NCTC13149_01792</name>
</gene>
<organism evidence="9 10">
    <name type="scientific">Peptoniphilus lacrimalis</name>
    <dbReference type="NCBI Taxonomy" id="33031"/>
    <lineage>
        <taxon>Bacteria</taxon>
        <taxon>Bacillati</taxon>
        <taxon>Bacillota</taxon>
        <taxon>Tissierellia</taxon>
        <taxon>Tissierellales</taxon>
        <taxon>Peptoniphilaceae</taxon>
        <taxon>Peptoniphilus</taxon>
    </lineage>
</organism>
<dbReference type="GO" id="GO:0015079">
    <property type="term" value="F:potassium ion transmembrane transporter activity"/>
    <property type="evidence" value="ECO:0007669"/>
    <property type="project" value="InterPro"/>
</dbReference>
<dbReference type="PANTHER" id="PTHR43833">
    <property type="entry name" value="POTASSIUM CHANNEL PROTEIN 2-RELATED-RELATED"/>
    <property type="match status" value="1"/>
</dbReference>
<dbReference type="AlphaFoldDB" id="A0A379C6P0"/>
<feature type="domain" description="RCK C-terminal" evidence="8">
    <location>
        <begin position="360"/>
        <end position="443"/>
    </location>
</feature>
<evidence type="ECO:0000259" key="7">
    <source>
        <dbReference type="PROSITE" id="PS51201"/>
    </source>
</evidence>
<evidence type="ECO:0000256" key="6">
    <source>
        <dbReference type="ARBA" id="ARBA00023065"/>
    </source>
</evidence>
<keyword evidence="4" id="KW-0630">Potassium</keyword>
<dbReference type="InterPro" id="IPR006037">
    <property type="entry name" value="RCK_C"/>
</dbReference>
<dbReference type="InterPro" id="IPR036721">
    <property type="entry name" value="RCK_C_sf"/>
</dbReference>